<evidence type="ECO:0000313" key="3">
    <source>
        <dbReference type="Proteomes" id="UP001253193"/>
    </source>
</evidence>
<reference evidence="2" key="1">
    <citation type="submission" date="2023-06" db="EMBL/GenBank/DDBJ databases">
        <title>Genomic Diversity of Vibrio spp. and Metagenomic Analysis of Pathogens in Florida Gulf Coastal Waters Following Hurricane Ian.</title>
        <authorList>
            <person name="Brumfield K.D."/>
        </authorList>
    </citation>
    <scope>NUCLEOTIDE SEQUENCE</scope>
    <source>
        <strain evidence="2">WBS2B-138</strain>
    </source>
</reference>
<dbReference type="Proteomes" id="UP001253193">
    <property type="component" value="Unassembled WGS sequence"/>
</dbReference>
<feature type="region of interest" description="Disordered" evidence="1">
    <location>
        <begin position="1"/>
        <end position="22"/>
    </location>
</feature>
<sequence>MMPQNENDRISKVRERLTRNGIGQEQQFPDEYYLCIHRNTEKLLDLAMAETESTAKTLLDEQNNKMNSANTL</sequence>
<name>A0AAW8Q5K5_VIBPH</name>
<comment type="caution">
    <text evidence="2">The sequence shown here is derived from an EMBL/GenBank/DDBJ whole genome shotgun (WGS) entry which is preliminary data.</text>
</comment>
<gene>
    <name evidence="2" type="ORF">QX249_24715</name>
</gene>
<accession>A0AAW8Q5K5</accession>
<feature type="compositionally biased region" description="Basic and acidic residues" evidence="1">
    <location>
        <begin position="1"/>
        <end position="18"/>
    </location>
</feature>
<proteinExistence type="predicted"/>
<evidence type="ECO:0000313" key="2">
    <source>
        <dbReference type="EMBL" id="MDS1823848.1"/>
    </source>
</evidence>
<dbReference type="EMBL" id="JAUHGG010000012">
    <property type="protein sequence ID" value="MDS1823848.1"/>
    <property type="molecule type" value="Genomic_DNA"/>
</dbReference>
<protein>
    <submittedName>
        <fullName evidence="2">Uncharacterized protein</fullName>
    </submittedName>
</protein>
<dbReference type="RefSeq" id="WP_311020936.1">
    <property type="nucleotide sequence ID" value="NZ_JAUHGG010000012.1"/>
</dbReference>
<evidence type="ECO:0000256" key="1">
    <source>
        <dbReference type="SAM" id="MobiDB-lite"/>
    </source>
</evidence>
<dbReference type="AlphaFoldDB" id="A0AAW8Q5K5"/>
<organism evidence="2 3">
    <name type="scientific">Vibrio parahaemolyticus</name>
    <dbReference type="NCBI Taxonomy" id="670"/>
    <lineage>
        <taxon>Bacteria</taxon>
        <taxon>Pseudomonadati</taxon>
        <taxon>Pseudomonadota</taxon>
        <taxon>Gammaproteobacteria</taxon>
        <taxon>Vibrionales</taxon>
        <taxon>Vibrionaceae</taxon>
        <taxon>Vibrio</taxon>
    </lineage>
</organism>